<evidence type="ECO:0000313" key="3">
    <source>
        <dbReference type="EMBL" id="GGC85299.1"/>
    </source>
</evidence>
<dbReference type="PANTHER" id="PTHR48081">
    <property type="entry name" value="AB HYDROLASE SUPERFAMILY PROTEIN C4A8.06C"/>
    <property type="match status" value="1"/>
</dbReference>
<dbReference type="SUPFAM" id="SSF53474">
    <property type="entry name" value="alpha/beta-Hydrolases"/>
    <property type="match status" value="1"/>
</dbReference>
<dbReference type="EMBL" id="BMED01000003">
    <property type="protein sequence ID" value="GGC85299.1"/>
    <property type="molecule type" value="Genomic_DNA"/>
</dbReference>
<evidence type="ECO:0000256" key="1">
    <source>
        <dbReference type="ARBA" id="ARBA00022801"/>
    </source>
</evidence>
<comment type="caution">
    <text evidence="3">The sequence shown here is derived from an EMBL/GenBank/DDBJ whole genome shotgun (WGS) entry which is preliminary data.</text>
</comment>
<evidence type="ECO:0000259" key="2">
    <source>
        <dbReference type="Pfam" id="PF20434"/>
    </source>
</evidence>
<dbReference type="RefSeq" id="WP_188567433.1">
    <property type="nucleotide sequence ID" value="NZ_BMED01000003.1"/>
</dbReference>
<name>A0A916UT03_9BURK</name>
<evidence type="ECO:0000313" key="4">
    <source>
        <dbReference type="Proteomes" id="UP000637423"/>
    </source>
</evidence>
<keyword evidence="1" id="KW-0378">Hydrolase</keyword>
<gene>
    <name evidence="3" type="ORF">GCM10011396_35780</name>
</gene>
<accession>A0A916UT03</accession>
<dbReference type="PANTHER" id="PTHR48081:SF33">
    <property type="entry name" value="KYNURENINE FORMAMIDASE"/>
    <property type="match status" value="1"/>
</dbReference>
<dbReference type="InterPro" id="IPR029058">
    <property type="entry name" value="AB_hydrolase_fold"/>
</dbReference>
<dbReference type="GO" id="GO:0016787">
    <property type="term" value="F:hydrolase activity"/>
    <property type="evidence" value="ECO:0007669"/>
    <property type="project" value="UniProtKB-KW"/>
</dbReference>
<proteinExistence type="predicted"/>
<dbReference type="AlphaFoldDB" id="A0A916UT03"/>
<reference evidence="3" key="2">
    <citation type="submission" date="2020-09" db="EMBL/GenBank/DDBJ databases">
        <authorList>
            <person name="Sun Q."/>
            <person name="Zhou Y."/>
        </authorList>
    </citation>
    <scope>NUCLEOTIDE SEQUENCE</scope>
    <source>
        <strain evidence="3">CGMCC 1.10998</strain>
    </source>
</reference>
<organism evidence="3 4">
    <name type="scientific">Undibacterium terreum</name>
    <dbReference type="NCBI Taxonomy" id="1224302"/>
    <lineage>
        <taxon>Bacteria</taxon>
        <taxon>Pseudomonadati</taxon>
        <taxon>Pseudomonadota</taxon>
        <taxon>Betaproteobacteria</taxon>
        <taxon>Burkholderiales</taxon>
        <taxon>Oxalobacteraceae</taxon>
        <taxon>Undibacterium</taxon>
    </lineage>
</organism>
<dbReference type="InterPro" id="IPR049492">
    <property type="entry name" value="BD-FAE-like_dom"/>
</dbReference>
<dbReference type="Proteomes" id="UP000637423">
    <property type="component" value="Unassembled WGS sequence"/>
</dbReference>
<keyword evidence="4" id="KW-1185">Reference proteome</keyword>
<protein>
    <recommendedName>
        <fullName evidence="2">BD-FAE-like domain-containing protein</fullName>
    </recommendedName>
</protein>
<dbReference type="Gene3D" id="3.40.50.1820">
    <property type="entry name" value="alpha/beta hydrolase"/>
    <property type="match status" value="1"/>
</dbReference>
<reference evidence="3" key="1">
    <citation type="journal article" date="2014" name="Int. J. Syst. Evol. Microbiol.">
        <title>Complete genome sequence of Corynebacterium casei LMG S-19264T (=DSM 44701T), isolated from a smear-ripened cheese.</title>
        <authorList>
            <consortium name="US DOE Joint Genome Institute (JGI-PGF)"/>
            <person name="Walter F."/>
            <person name="Albersmeier A."/>
            <person name="Kalinowski J."/>
            <person name="Ruckert C."/>
        </authorList>
    </citation>
    <scope>NUCLEOTIDE SEQUENCE</scope>
    <source>
        <strain evidence="3">CGMCC 1.10998</strain>
    </source>
</reference>
<dbReference type="InterPro" id="IPR050300">
    <property type="entry name" value="GDXG_lipolytic_enzyme"/>
</dbReference>
<feature type="domain" description="BD-FAE-like" evidence="2">
    <location>
        <begin position="74"/>
        <end position="264"/>
    </location>
</feature>
<dbReference type="Pfam" id="PF20434">
    <property type="entry name" value="BD-FAE"/>
    <property type="match status" value="1"/>
</dbReference>
<sequence>MRHATGSEPGQAFAGLPARDKVLLAEMGPRWAADINANRQAVVDIYTPVLAAASRAAIRITSDLSYGPHARNRLDIYQPAAAIDARASVSASLPVVVFVHGGAFLRGNMNSNAEIYGNVPRYFARHGFVAINLEYRLAPEAAYPGGAQDVADAVAWIRQHIAAYGGNPAHIVLVGHSAGGAHAAAYVLDPVLNPVPHESGAGKAEAAASSGISGLILISARLRADVLPGNPNAAGVRAYWGEDSSLYEQMSPVTHAARMNTPAMVVIAEFENPYLDAYGAEFFHRIVDAANAPGAVKFSHRFLQIPRHNHTSIVAHLDTADQSLGPALIDFVTSTRPLAPS</sequence>